<name>A0ABD1KGA5_9TELE</name>
<sequence length="211" mass="24553">MPVQTLNELDQLLRSNFGRPKPRHGLQLLFWFAHDFIKIYSNRMVATSHPAGGVFGFHLFHNRSDDDSPLLPLQNLDYYEVGNLNERNAWQLPEYVTEKYTGHQDNSNTDRIIVAMNNLNVHKVYVTRHSNLKQFLRGDTYCISFGLIKIIRKMNLKTFLSEMRTQEHSVVQESAAVDMPYMPTKNSSDCKYSLMAILLILLLIYLLFKLN</sequence>
<gene>
    <name evidence="2" type="ORF">ACEWY4_007233</name>
</gene>
<evidence type="ECO:0000313" key="2">
    <source>
        <dbReference type="EMBL" id="KAL2098026.1"/>
    </source>
</evidence>
<reference evidence="2 3" key="1">
    <citation type="submission" date="2024-09" db="EMBL/GenBank/DDBJ databases">
        <title>A chromosome-level genome assembly of Gray's grenadier anchovy, Coilia grayii.</title>
        <authorList>
            <person name="Fu Z."/>
        </authorList>
    </citation>
    <scope>NUCLEOTIDE SEQUENCE [LARGE SCALE GENOMIC DNA]</scope>
    <source>
        <strain evidence="2">G4</strain>
        <tissue evidence="2">Muscle</tissue>
    </source>
</reference>
<evidence type="ECO:0000256" key="1">
    <source>
        <dbReference type="SAM" id="Phobius"/>
    </source>
</evidence>
<dbReference type="PANTHER" id="PTHR38706:SF2">
    <property type="match status" value="1"/>
</dbReference>
<keyword evidence="3" id="KW-1185">Reference proteome</keyword>
<feature type="transmembrane region" description="Helical" evidence="1">
    <location>
        <begin position="192"/>
        <end position="208"/>
    </location>
</feature>
<evidence type="ECO:0000313" key="3">
    <source>
        <dbReference type="Proteomes" id="UP001591681"/>
    </source>
</evidence>
<dbReference type="EMBL" id="JBHFQA010000006">
    <property type="protein sequence ID" value="KAL2098026.1"/>
    <property type="molecule type" value="Genomic_DNA"/>
</dbReference>
<proteinExistence type="predicted"/>
<dbReference type="PANTHER" id="PTHR38706">
    <property type="entry name" value="SI:CH211-198C19.1-RELATED"/>
    <property type="match status" value="1"/>
</dbReference>
<dbReference type="Proteomes" id="UP001591681">
    <property type="component" value="Unassembled WGS sequence"/>
</dbReference>
<keyword evidence="1" id="KW-1133">Transmembrane helix</keyword>
<protein>
    <submittedName>
        <fullName evidence="2">Uncharacterized protein</fullName>
    </submittedName>
</protein>
<keyword evidence="1" id="KW-0812">Transmembrane</keyword>
<accession>A0ABD1KGA5</accession>
<comment type="caution">
    <text evidence="2">The sequence shown here is derived from an EMBL/GenBank/DDBJ whole genome shotgun (WGS) entry which is preliminary data.</text>
</comment>
<dbReference type="AlphaFoldDB" id="A0ABD1KGA5"/>
<organism evidence="2 3">
    <name type="scientific">Coilia grayii</name>
    <name type="common">Gray's grenadier anchovy</name>
    <dbReference type="NCBI Taxonomy" id="363190"/>
    <lineage>
        <taxon>Eukaryota</taxon>
        <taxon>Metazoa</taxon>
        <taxon>Chordata</taxon>
        <taxon>Craniata</taxon>
        <taxon>Vertebrata</taxon>
        <taxon>Euteleostomi</taxon>
        <taxon>Actinopterygii</taxon>
        <taxon>Neopterygii</taxon>
        <taxon>Teleostei</taxon>
        <taxon>Clupei</taxon>
        <taxon>Clupeiformes</taxon>
        <taxon>Clupeoidei</taxon>
        <taxon>Engraulidae</taxon>
        <taxon>Coilinae</taxon>
        <taxon>Coilia</taxon>
    </lineage>
</organism>
<keyword evidence="1" id="KW-0472">Membrane</keyword>